<dbReference type="HOGENOM" id="CLU_1332078_0_0_1"/>
<proteinExistence type="predicted"/>
<protein>
    <recommendedName>
        <fullName evidence="2">Retrotransposon gag domain-containing protein</fullName>
    </recommendedName>
</protein>
<evidence type="ECO:0000259" key="2">
    <source>
        <dbReference type="Pfam" id="PF03732"/>
    </source>
</evidence>
<dbReference type="InterPro" id="IPR005162">
    <property type="entry name" value="Retrotrans_gag_dom"/>
</dbReference>
<evidence type="ECO:0000313" key="3">
    <source>
        <dbReference type="EMBL" id="ETW77176.1"/>
    </source>
</evidence>
<keyword evidence="4" id="KW-1185">Reference proteome</keyword>
<accession>W4JWB1</accession>
<dbReference type="Proteomes" id="UP000030671">
    <property type="component" value="Unassembled WGS sequence"/>
</dbReference>
<gene>
    <name evidence="3" type="ORF">HETIRDRAFT_118568</name>
</gene>
<dbReference type="KEGG" id="hir:HETIRDRAFT_118568"/>
<dbReference type="AlphaFoldDB" id="W4JWB1"/>
<sequence>MPAASPIQETSPQASFQTPSSVESPQEEHTQEPDTSGEPPNDKQPLTSEMLTNTGNPGSKGPAMAKPTPFDRNQKRTEQFLHEIDIMILARKHDFPDEFTKIAYALSYMKRGSAGIWSRNFTKARNLNDNWDLYTWKPTQDMTSVHQKISADFEESDKTADARDKLARINQGKESFNAYLQLFEQIAELAGVDLETKKTHFLRGLK</sequence>
<feature type="compositionally biased region" description="Polar residues" evidence="1">
    <location>
        <begin position="7"/>
        <end position="24"/>
    </location>
</feature>
<dbReference type="GeneID" id="20666594"/>
<feature type="domain" description="Retrotransposon gag" evidence="2">
    <location>
        <begin position="146"/>
        <end position="206"/>
    </location>
</feature>
<dbReference type="Pfam" id="PF03732">
    <property type="entry name" value="Retrotrans_gag"/>
    <property type="match status" value="1"/>
</dbReference>
<name>W4JWB1_HETIT</name>
<dbReference type="RefSeq" id="XP_009550718.1">
    <property type="nucleotide sequence ID" value="XM_009552423.1"/>
</dbReference>
<dbReference type="OrthoDB" id="3263571at2759"/>
<evidence type="ECO:0000256" key="1">
    <source>
        <dbReference type="SAM" id="MobiDB-lite"/>
    </source>
</evidence>
<feature type="region of interest" description="Disordered" evidence="1">
    <location>
        <begin position="1"/>
        <end position="70"/>
    </location>
</feature>
<dbReference type="EMBL" id="KI925463">
    <property type="protein sequence ID" value="ETW77176.1"/>
    <property type="molecule type" value="Genomic_DNA"/>
</dbReference>
<reference evidence="3 4" key="1">
    <citation type="journal article" date="2012" name="New Phytol.">
        <title>Insight into trade-off between wood decay and parasitism from the genome of a fungal forest pathogen.</title>
        <authorList>
            <person name="Olson A."/>
            <person name="Aerts A."/>
            <person name="Asiegbu F."/>
            <person name="Belbahri L."/>
            <person name="Bouzid O."/>
            <person name="Broberg A."/>
            <person name="Canback B."/>
            <person name="Coutinho P.M."/>
            <person name="Cullen D."/>
            <person name="Dalman K."/>
            <person name="Deflorio G."/>
            <person name="van Diepen L.T."/>
            <person name="Dunand C."/>
            <person name="Duplessis S."/>
            <person name="Durling M."/>
            <person name="Gonthier P."/>
            <person name="Grimwood J."/>
            <person name="Fossdal C.G."/>
            <person name="Hansson D."/>
            <person name="Henrissat B."/>
            <person name="Hietala A."/>
            <person name="Himmelstrand K."/>
            <person name="Hoffmeister D."/>
            <person name="Hogberg N."/>
            <person name="James T.Y."/>
            <person name="Karlsson M."/>
            <person name="Kohler A."/>
            <person name="Kues U."/>
            <person name="Lee Y.H."/>
            <person name="Lin Y.C."/>
            <person name="Lind M."/>
            <person name="Lindquist E."/>
            <person name="Lombard V."/>
            <person name="Lucas S."/>
            <person name="Lunden K."/>
            <person name="Morin E."/>
            <person name="Murat C."/>
            <person name="Park J."/>
            <person name="Raffaello T."/>
            <person name="Rouze P."/>
            <person name="Salamov A."/>
            <person name="Schmutz J."/>
            <person name="Solheim H."/>
            <person name="Stahlberg J."/>
            <person name="Velez H."/>
            <person name="de Vries R.P."/>
            <person name="Wiebenga A."/>
            <person name="Woodward S."/>
            <person name="Yakovlev I."/>
            <person name="Garbelotto M."/>
            <person name="Martin F."/>
            <person name="Grigoriev I.V."/>
            <person name="Stenlid J."/>
        </authorList>
    </citation>
    <scope>NUCLEOTIDE SEQUENCE [LARGE SCALE GENOMIC DNA]</scope>
    <source>
        <strain evidence="3 4">TC 32-1</strain>
    </source>
</reference>
<dbReference type="InParanoid" id="W4JWB1"/>
<organism evidence="3 4">
    <name type="scientific">Heterobasidion irregulare (strain TC 32-1)</name>
    <dbReference type="NCBI Taxonomy" id="747525"/>
    <lineage>
        <taxon>Eukaryota</taxon>
        <taxon>Fungi</taxon>
        <taxon>Dikarya</taxon>
        <taxon>Basidiomycota</taxon>
        <taxon>Agaricomycotina</taxon>
        <taxon>Agaricomycetes</taxon>
        <taxon>Russulales</taxon>
        <taxon>Bondarzewiaceae</taxon>
        <taxon>Heterobasidion</taxon>
        <taxon>Heterobasidion annosum species complex</taxon>
    </lineage>
</organism>
<feature type="compositionally biased region" description="Polar residues" evidence="1">
    <location>
        <begin position="44"/>
        <end position="57"/>
    </location>
</feature>
<evidence type="ECO:0000313" key="4">
    <source>
        <dbReference type="Proteomes" id="UP000030671"/>
    </source>
</evidence>
<dbReference type="eggNOG" id="KOG0017">
    <property type="taxonomic scope" value="Eukaryota"/>
</dbReference>